<feature type="domain" description="CR-type" evidence="15">
    <location>
        <begin position="128"/>
        <end position="210"/>
    </location>
</feature>
<reference evidence="16 17" key="1">
    <citation type="submission" date="2016-04" db="EMBL/GenBank/DDBJ databases">
        <title>Draft Genome Sequences of Staphylococcus capitis Strain H36, S. capitis Strain H65, S. cohnii Strain H62, S. hominis Strain H69, Mycobacterium iranicum Strain H39, Plantibacter sp. Strain H53, Pseudomonas oryzihabitans Strain H72, and Microbacterium sp. Strain H83, isolated from residential settings.</title>
        <authorList>
            <person name="Lymperopoulou D."/>
            <person name="Adams R.I."/>
            <person name="Lindow S."/>
            <person name="Coil D.A."/>
            <person name="Jospin G."/>
            <person name="Eisen J.A."/>
        </authorList>
    </citation>
    <scope>NUCLEOTIDE SEQUENCE [LARGE SCALE GENOMIC DNA]</scope>
    <source>
        <strain evidence="16 17">H39</strain>
    </source>
</reference>
<feature type="binding site" evidence="11">
    <location>
        <position position="187"/>
    </location>
    <ligand>
        <name>Zn(2+)</name>
        <dbReference type="ChEBI" id="CHEBI:29105"/>
        <label>2</label>
    </ligand>
</feature>
<evidence type="ECO:0000256" key="10">
    <source>
        <dbReference type="ARBA" id="ARBA00067609"/>
    </source>
</evidence>
<dbReference type="CDD" id="cd10747">
    <property type="entry name" value="DnaJ_C"/>
    <property type="match status" value="1"/>
</dbReference>
<dbReference type="InterPro" id="IPR002939">
    <property type="entry name" value="DnaJ_C"/>
</dbReference>
<dbReference type="InterPro" id="IPR012724">
    <property type="entry name" value="DnaJ"/>
</dbReference>
<dbReference type="SUPFAM" id="SSF57938">
    <property type="entry name" value="DnaJ/Hsp40 cysteine-rich domain"/>
    <property type="match status" value="1"/>
</dbReference>
<dbReference type="SMART" id="SM00271">
    <property type="entry name" value="DnaJ"/>
    <property type="match status" value="1"/>
</dbReference>
<dbReference type="GO" id="GO:0031072">
    <property type="term" value="F:heat shock protein binding"/>
    <property type="evidence" value="ECO:0007669"/>
    <property type="project" value="InterPro"/>
</dbReference>
<keyword evidence="2 11" id="KW-0235">DNA replication</keyword>
<evidence type="ECO:0000256" key="1">
    <source>
        <dbReference type="ARBA" id="ARBA00022490"/>
    </source>
</evidence>
<evidence type="ECO:0000256" key="8">
    <source>
        <dbReference type="ARBA" id="ARBA00023186"/>
    </source>
</evidence>
<feature type="repeat" description="CXXCXGXG motif" evidence="11">
    <location>
        <begin position="198"/>
        <end position="205"/>
    </location>
</feature>
<comment type="function">
    <text evidence="11">Participates actively in the response to hyperosmotic and heat shock by preventing the aggregation of stress-denatured proteins and by disaggregating proteins, also in an autonomous, DnaK-independent fashion. Unfolded proteins bind initially to DnaJ; upon interaction with the DnaJ-bound protein, DnaK hydrolyzes its bound ATP, resulting in the formation of a stable complex. GrpE releases ADP from DnaK; ATP binding to DnaK triggers the release of the substrate protein, thus completing the reaction cycle. Several rounds of ATP-dependent interactions between DnaJ, DnaK and GrpE are required for fully efficient folding. Also involved, together with DnaK and GrpE, in the DNA replication of plasmids through activation of initiation proteins.</text>
</comment>
<dbReference type="GO" id="GO:0006260">
    <property type="term" value="P:DNA replication"/>
    <property type="evidence" value="ECO:0007669"/>
    <property type="project" value="UniProtKB-KW"/>
</dbReference>
<proteinExistence type="inferred from homology"/>
<dbReference type="RefSeq" id="WP_064282280.1">
    <property type="nucleotide sequence ID" value="NZ_LWCS01000024.1"/>
</dbReference>
<keyword evidence="4 11" id="KW-0677">Repeat</keyword>
<keyword evidence="5 11" id="KW-0863">Zinc-finger</keyword>
<comment type="caution">
    <text evidence="16">The sequence shown here is derived from an EMBL/GenBank/DDBJ whole genome shotgun (WGS) entry which is preliminary data.</text>
</comment>
<evidence type="ECO:0000256" key="13">
    <source>
        <dbReference type="SAM" id="MobiDB-lite"/>
    </source>
</evidence>
<dbReference type="Gene3D" id="2.10.230.10">
    <property type="entry name" value="Heat shock protein DnaJ, cysteine-rich domain"/>
    <property type="match status" value="1"/>
</dbReference>
<dbReference type="GO" id="GO:0009408">
    <property type="term" value="P:response to heat"/>
    <property type="evidence" value="ECO:0007669"/>
    <property type="project" value="InterPro"/>
</dbReference>
<evidence type="ECO:0000256" key="2">
    <source>
        <dbReference type="ARBA" id="ARBA00022705"/>
    </source>
</evidence>
<dbReference type="SUPFAM" id="SSF49493">
    <property type="entry name" value="HSP40/DnaJ peptide-binding domain"/>
    <property type="match status" value="2"/>
</dbReference>
<evidence type="ECO:0000256" key="7">
    <source>
        <dbReference type="ARBA" id="ARBA00023016"/>
    </source>
</evidence>
<evidence type="ECO:0000256" key="6">
    <source>
        <dbReference type="ARBA" id="ARBA00022833"/>
    </source>
</evidence>
<gene>
    <name evidence="11" type="primary">dnaJ</name>
    <name evidence="16" type="ORF">A4X20_21005</name>
</gene>
<sequence>MARDYYGLLGVSKGASDAEIKRAYRKLARELHPDVNPDEGAQARFQEISAAYEVLSDPEKRRIVDLGGDPLESAGAGAGGFSGFGGLGDVFEAFFGGGTSSRGPVGRVRPGSDSLLRMRLDLEECATGVTKQVTVDTAVLCDLCHGKGTHGNSTPETCDTCGGRGEVQTVQRSLLGQVMTSRPCPVCGGVGEVIPNPCNRCAGDGRVRARREISVKIPAGVGDGMRVRLAAQGEVGPGGGPAGDLYVEVHEKPHPVFLREGDDLHCTVSVPMVDAALGTTVSVDAILDGPIDITIGAGTQPGSVATLRGHGMPHLRSGVRGDLHAHIDVVVPSRLDHEDIELLRSLKERSRDTAEVRSAQASGSASHGGGIFSRLRETFTGR</sequence>
<feature type="binding site" evidence="11">
    <location>
        <position position="201"/>
    </location>
    <ligand>
        <name>Zn(2+)</name>
        <dbReference type="ChEBI" id="CHEBI:29105"/>
        <label>1</label>
    </ligand>
</feature>
<dbReference type="CDD" id="cd06257">
    <property type="entry name" value="DnaJ"/>
    <property type="match status" value="1"/>
</dbReference>
<dbReference type="InterPro" id="IPR001623">
    <property type="entry name" value="DnaJ_domain"/>
</dbReference>
<keyword evidence="1 11" id="KW-0963">Cytoplasm</keyword>
<keyword evidence="3 11" id="KW-0479">Metal-binding</keyword>
<evidence type="ECO:0000259" key="15">
    <source>
        <dbReference type="PROSITE" id="PS51188"/>
    </source>
</evidence>
<feature type="binding site" evidence="11">
    <location>
        <position position="198"/>
    </location>
    <ligand>
        <name>Zn(2+)</name>
        <dbReference type="ChEBI" id="CHEBI:29105"/>
        <label>1</label>
    </ligand>
</feature>
<dbReference type="OrthoDB" id="9779889at2"/>
<dbReference type="AlphaFoldDB" id="A0A178LWQ7"/>
<comment type="similarity">
    <text evidence="9 11">Belongs to the DnaJ family.</text>
</comment>
<protein>
    <recommendedName>
        <fullName evidence="10 11">Chaperone protein DnaJ</fullName>
    </recommendedName>
</protein>
<dbReference type="InterPro" id="IPR008971">
    <property type="entry name" value="HSP40/DnaJ_pept-bd"/>
</dbReference>
<comment type="cofactor">
    <cofactor evidence="11">
        <name>Zn(2+)</name>
        <dbReference type="ChEBI" id="CHEBI:29105"/>
    </cofactor>
    <text evidence="11">Binds 2 Zn(2+) ions per monomer.</text>
</comment>
<dbReference type="FunFam" id="2.60.260.20:FF:000005">
    <property type="entry name" value="Chaperone protein dnaJ 1, mitochondrial"/>
    <property type="match status" value="1"/>
</dbReference>
<dbReference type="GO" id="GO:0042026">
    <property type="term" value="P:protein refolding"/>
    <property type="evidence" value="ECO:0007669"/>
    <property type="project" value="TreeGrafter"/>
</dbReference>
<evidence type="ECO:0000256" key="4">
    <source>
        <dbReference type="ARBA" id="ARBA00022737"/>
    </source>
</evidence>
<comment type="domain">
    <text evidence="11">The J domain is necessary and sufficient to stimulate DnaK ATPase activity. Zinc center 1 plays an important role in the autonomous, DnaK-independent chaperone activity of DnaJ. Zinc center 2 is essential for interaction with DnaK and for DnaJ activity.</text>
</comment>
<dbReference type="eggNOG" id="COG0484">
    <property type="taxonomic scope" value="Bacteria"/>
</dbReference>
<dbReference type="STRING" id="912594.AWC12_11040"/>
<accession>A0A178LWQ7</accession>
<dbReference type="InterPro" id="IPR001305">
    <property type="entry name" value="HSP_DnaJ_Cys-rich_dom"/>
</dbReference>
<dbReference type="Gene3D" id="2.60.260.20">
    <property type="entry name" value="Urease metallochaperone UreE, N-terminal domain"/>
    <property type="match status" value="2"/>
</dbReference>
<evidence type="ECO:0000256" key="11">
    <source>
        <dbReference type="HAMAP-Rule" id="MF_01152"/>
    </source>
</evidence>
<comment type="subcellular location">
    <subcellularLocation>
        <location evidence="11">Cytoplasm</location>
    </subcellularLocation>
</comment>
<dbReference type="GO" id="GO:0005737">
    <property type="term" value="C:cytoplasm"/>
    <property type="evidence" value="ECO:0007669"/>
    <property type="project" value="UniProtKB-SubCell"/>
</dbReference>
<feature type="binding site" evidence="11">
    <location>
        <position position="161"/>
    </location>
    <ligand>
        <name>Zn(2+)</name>
        <dbReference type="ChEBI" id="CHEBI:29105"/>
        <label>2</label>
    </ligand>
</feature>
<evidence type="ECO:0000313" key="17">
    <source>
        <dbReference type="Proteomes" id="UP000078396"/>
    </source>
</evidence>
<comment type="subunit">
    <text evidence="11">Homodimer.</text>
</comment>
<keyword evidence="6 11" id="KW-0862">Zinc</keyword>
<feature type="repeat" description="CXXCXGXG motif" evidence="11">
    <location>
        <begin position="184"/>
        <end position="191"/>
    </location>
</feature>
<dbReference type="Gene3D" id="1.10.287.110">
    <property type="entry name" value="DnaJ domain"/>
    <property type="match status" value="1"/>
</dbReference>
<evidence type="ECO:0000256" key="9">
    <source>
        <dbReference type="ARBA" id="ARBA00061004"/>
    </source>
</evidence>
<dbReference type="SUPFAM" id="SSF46565">
    <property type="entry name" value="Chaperone J-domain"/>
    <property type="match status" value="1"/>
</dbReference>
<keyword evidence="7 11" id="KW-0346">Stress response</keyword>
<dbReference type="Pfam" id="PF00684">
    <property type="entry name" value="DnaJ_CXXCXGXG"/>
    <property type="match status" value="1"/>
</dbReference>
<feature type="repeat" description="CXXCXGXG motif" evidence="11">
    <location>
        <begin position="141"/>
        <end position="148"/>
    </location>
</feature>
<dbReference type="PROSITE" id="PS50076">
    <property type="entry name" value="DNAJ_2"/>
    <property type="match status" value="1"/>
</dbReference>
<evidence type="ECO:0000259" key="14">
    <source>
        <dbReference type="PROSITE" id="PS50076"/>
    </source>
</evidence>
<feature type="binding site" evidence="11">
    <location>
        <position position="141"/>
    </location>
    <ligand>
        <name>Zn(2+)</name>
        <dbReference type="ChEBI" id="CHEBI:29105"/>
        <label>1</label>
    </ligand>
</feature>
<feature type="binding site" evidence="11">
    <location>
        <position position="184"/>
    </location>
    <ligand>
        <name>Zn(2+)</name>
        <dbReference type="ChEBI" id="CHEBI:29105"/>
        <label>2</label>
    </ligand>
</feature>
<dbReference type="NCBIfam" id="NF010871">
    <property type="entry name" value="PRK14278.1"/>
    <property type="match status" value="1"/>
</dbReference>
<feature type="binding site" evidence="11">
    <location>
        <position position="144"/>
    </location>
    <ligand>
        <name>Zn(2+)</name>
        <dbReference type="ChEBI" id="CHEBI:29105"/>
        <label>1</label>
    </ligand>
</feature>
<feature type="region of interest" description="Disordered" evidence="13">
    <location>
        <begin position="351"/>
        <end position="372"/>
    </location>
</feature>
<dbReference type="Pfam" id="PF01556">
    <property type="entry name" value="DnaJ_C"/>
    <property type="match status" value="1"/>
</dbReference>
<evidence type="ECO:0000256" key="5">
    <source>
        <dbReference type="ARBA" id="ARBA00022771"/>
    </source>
</evidence>
<dbReference type="InterPro" id="IPR036869">
    <property type="entry name" value="J_dom_sf"/>
</dbReference>
<dbReference type="Proteomes" id="UP000078396">
    <property type="component" value="Unassembled WGS sequence"/>
</dbReference>
<organism evidence="16 17">
    <name type="scientific">Mycolicibacterium iranicum</name>
    <name type="common">Mycobacterium iranicum</name>
    <dbReference type="NCBI Taxonomy" id="912594"/>
    <lineage>
        <taxon>Bacteria</taxon>
        <taxon>Bacillati</taxon>
        <taxon>Actinomycetota</taxon>
        <taxon>Actinomycetes</taxon>
        <taxon>Mycobacteriales</taxon>
        <taxon>Mycobacteriaceae</taxon>
        <taxon>Mycolicibacterium</taxon>
    </lineage>
</organism>
<name>A0A178LWQ7_MYCIR</name>
<dbReference type="EMBL" id="LWCS01000024">
    <property type="protein sequence ID" value="OAN37848.1"/>
    <property type="molecule type" value="Genomic_DNA"/>
</dbReference>
<dbReference type="HAMAP" id="MF_01152">
    <property type="entry name" value="DnaJ"/>
    <property type="match status" value="1"/>
</dbReference>
<dbReference type="FunFam" id="2.10.230.10:FF:000002">
    <property type="entry name" value="Molecular chaperone DnaJ"/>
    <property type="match status" value="1"/>
</dbReference>
<dbReference type="PANTHER" id="PTHR43096:SF48">
    <property type="entry name" value="CHAPERONE PROTEIN DNAJ"/>
    <property type="match status" value="1"/>
</dbReference>
<dbReference type="PANTHER" id="PTHR43096">
    <property type="entry name" value="DNAJ HOMOLOG 1, MITOCHONDRIAL-RELATED"/>
    <property type="match status" value="1"/>
</dbReference>
<dbReference type="CDD" id="cd10719">
    <property type="entry name" value="DnaJ_zf"/>
    <property type="match status" value="1"/>
</dbReference>
<evidence type="ECO:0000313" key="16">
    <source>
        <dbReference type="EMBL" id="OAN37848.1"/>
    </source>
</evidence>
<feature type="repeat" description="CXXCXGXG motif" evidence="11">
    <location>
        <begin position="158"/>
        <end position="165"/>
    </location>
</feature>
<dbReference type="InterPro" id="IPR036410">
    <property type="entry name" value="HSP_DnaJ_Cys-rich_dom_sf"/>
</dbReference>
<feature type="binding site" evidence="11">
    <location>
        <position position="158"/>
    </location>
    <ligand>
        <name>Zn(2+)</name>
        <dbReference type="ChEBI" id="CHEBI:29105"/>
        <label>2</label>
    </ligand>
</feature>
<dbReference type="NCBIfam" id="NF008035">
    <property type="entry name" value="PRK10767.1"/>
    <property type="match status" value="1"/>
</dbReference>
<feature type="zinc finger region" description="CR-type" evidence="12">
    <location>
        <begin position="128"/>
        <end position="210"/>
    </location>
</feature>
<dbReference type="PROSITE" id="PS51188">
    <property type="entry name" value="ZF_CR"/>
    <property type="match status" value="1"/>
</dbReference>
<evidence type="ECO:0000256" key="3">
    <source>
        <dbReference type="ARBA" id="ARBA00022723"/>
    </source>
</evidence>
<dbReference type="PRINTS" id="PR00625">
    <property type="entry name" value="JDOMAIN"/>
</dbReference>
<dbReference type="GO" id="GO:0005524">
    <property type="term" value="F:ATP binding"/>
    <property type="evidence" value="ECO:0007669"/>
    <property type="project" value="InterPro"/>
</dbReference>
<dbReference type="GO" id="GO:0008270">
    <property type="term" value="F:zinc ion binding"/>
    <property type="evidence" value="ECO:0007669"/>
    <property type="project" value="UniProtKB-UniRule"/>
</dbReference>
<dbReference type="Pfam" id="PF00226">
    <property type="entry name" value="DnaJ"/>
    <property type="match status" value="1"/>
</dbReference>
<evidence type="ECO:0000256" key="12">
    <source>
        <dbReference type="PROSITE-ProRule" id="PRU00546"/>
    </source>
</evidence>
<dbReference type="GO" id="GO:0051082">
    <property type="term" value="F:unfolded protein binding"/>
    <property type="evidence" value="ECO:0007669"/>
    <property type="project" value="UniProtKB-UniRule"/>
</dbReference>
<keyword evidence="8 11" id="KW-0143">Chaperone</keyword>
<feature type="domain" description="J" evidence="14">
    <location>
        <begin position="4"/>
        <end position="68"/>
    </location>
</feature>